<dbReference type="Gene3D" id="1.10.10.2910">
    <property type="match status" value="1"/>
</dbReference>
<dbReference type="PANTHER" id="PTHR43236">
    <property type="entry name" value="ANTITOXIN HIGA1"/>
    <property type="match status" value="1"/>
</dbReference>
<accession>A0A368NEI8</accession>
<evidence type="ECO:0000313" key="4">
    <source>
        <dbReference type="Proteomes" id="UP000436911"/>
    </source>
</evidence>
<dbReference type="CDD" id="cd00093">
    <property type="entry name" value="HTH_XRE"/>
    <property type="match status" value="1"/>
</dbReference>
<evidence type="ECO:0000256" key="1">
    <source>
        <dbReference type="ARBA" id="ARBA00007227"/>
    </source>
</evidence>
<gene>
    <name evidence="3" type="ORF">DXT89_15500</name>
</gene>
<reference evidence="3 4" key="1">
    <citation type="submission" date="2018-08" db="EMBL/GenBank/DDBJ databases">
        <title>Genome sequencing of Agrobacterium vitis strain ICMP 10754.</title>
        <authorList>
            <person name="Visnovsky S.B."/>
            <person name="Pitman A.R."/>
        </authorList>
    </citation>
    <scope>NUCLEOTIDE SEQUENCE [LARGE SCALE GENOMIC DNA]</scope>
    <source>
        <strain evidence="3 4">ICMP 10754</strain>
    </source>
</reference>
<comment type="caution">
    <text evidence="3">The sequence shown here is derived from an EMBL/GenBank/DDBJ whole genome shotgun (WGS) entry which is preliminary data.</text>
</comment>
<dbReference type="EMBL" id="QUSG01000008">
    <property type="protein sequence ID" value="KAA3525953.1"/>
    <property type="molecule type" value="Genomic_DNA"/>
</dbReference>
<dbReference type="PANTHER" id="PTHR43236:SF1">
    <property type="entry name" value="BLL7220 PROTEIN"/>
    <property type="match status" value="1"/>
</dbReference>
<dbReference type="InterPro" id="IPR010982">
    <property type="entry name" value="Lambda_DNA-bd_dom_sf"/>
</dbReference>
<dbReference type="Proteomes" id="UP000436911">
    <property type="component" value="Unassembled WGS sequence"/>
</dbReference>
<dbReference type="InterPro" id="IPR052345">
    <property type="entry name" value="Rad_response_metalloprotease"/>
</dbReference>
<dbReference type="InterPro" id="IPR010359">
    <property type="entry name" value="IrrE_HExxH"/>
</dbReference>
<evidence type="ECO:0000313" key="3">
    <source>
        <dbReference type="EMBL" id="KAA3525953.1"/>
    </source>
</evidence>
<dbReference type="SUPFAM" id="SSF47413">
    <property type="entry name" value="lambda repressor-like DNA-binding domains"/>
    <property type="match status" value="1"/>
</dbReference>
<dbReference type="InterPro" id="IPR001387">
    <property type="entry name" value="Cro/C1-type_HTH"/>
</dbReference>
<dbReference type="OrthoDB" id="9794834at2"/>
<protein>
    <submittedName>
        <fullName evidence="3">ImmA/IrrE family metallo-endopeptidase</fullName>
    </submittedName>
</protein>
<dbReference type="Pfam" id="PF01381">
    <property type="entry name" value="HTH_3"/>
    <property type="match status" value="1"/>
</dbReference>
<dbReference type="PROSITE" id="PS50943">
    <property type="entry name" value="HTH_CROC1"/>
    <property type="match status" value="1"/>
</dbReference>
<feature type="domain" description="HTH cro/C1-type" evidence="2">
    <location>
        <begin position="13"/>
        <end position="68"/>
    </location>
</feature>
<dbReference type="Pfam" id="PF06114">
    <property type="entry name" value="Peptidase_M78"/>
    <property type="match status" value="1"/>
</dbReference>
<dbReference type="SMART" id="SM00530">
    <property type="entry name" value="HTH_XRE"/>
    <property type="match status" value="1"/>
</dbReference>
<comment type="similarity">
    <text evidence="1">Belongs to the short-chain fatty acyl-CoA assimilation regulator (ScfR) family.</text>
</comment>
<dbReference type="AlphaFoldDB" id="A0A368NEI8"/>
<dbReference type="GO" id="GO:0003677">
    <property type="term" value="F:DNA binding"/>
    <property type="evidence" value="ECO:0007669"/>
    <property type="project" value="InterPro"/>
</dbReference>
<dbReference type="Gene3D" id="1.10.260.40">
    <property type="entry name" value="lambda repressor-like DNA-binding domains"/>
    <property type="match status" value="1"/>
</dbReference>
<dbReference type="GeneID" id="60684831"/>
<dbReference type="RefSeq" id="WP_114386993.1">
    <property type="nucleotide sequence ID" value="NZ_JABFNP010000001.1"/>
</dbReference>
<name>A0A368NEI8_AGRVI</name>
<evidence type="ECO:0000259" key="2">
    <source>
        <dbReference type="PROSITE" id="PS50943"/>
    </source>
</evidence>
<organism evidence="3 4">
    <name type="scientific">Agrobacterium vitis</name>
    <name type="common">Rhizobium vitis</name>
    <dbReference type="NCBI Taxonomy" id="373"/>
    <lineage>
        <taxon>Bacteria</taxon>
        <taxon>Pseudomonadati</taxon>
        <taxon>Pseudomonadota</taxon>
        <taxon>Alphaproteobacteria</taxon>
        <taxon>Hyphomicrobiales</taxon>
        <taxon>Rhizobiaceae</taxon>
        <taxon>Rhizobium/Agrobacterium group</taxon>
        <taxon>Agrobacterium</taxon>
    </lineage>
</organism>
<sequence length="397" mass="44882">MRNGIQTFVGAKLTEARQARGISSRKALADMMQRAASTVQRWEEGDSYPEPQALSELSAILSLPEDYFLTPRMEGAGPSFFRSFAGALKSDRLVQKARLIWLEDIAAVAEHYAYLPEVNIPDVLHGRSFKTLRDEDIEAISQEAREHWGLGLRPILDMVVFAESIGVIVAAEQMETDRLDGLSRWGHDGRPYILLANDKHSFSRRQFDTAHELAHILLHRSVTESEFEENFKLIEEQAHNFASAFLLPASQFSLEVDSAAIWELERLKARWKVSIKAQIMRLKRLHILDQDGAQRLFKIYSSKGYSTKGEPYDDTWGLQQPSLLSDIFKALVDAGQVSKEALCHDLPLFPHDVESLSALPSGWLKLETARVVEFKANPPRRAENLHQGGQIIPLTRK</sequence>
<proteinExistence type="inferred from homology"/>